<dbReference type="OrthoDB" id="8986366at2759"/>
<sequence>MAQLAWETVVRSHDKRDEDQRVLTLQNPAKAPLELEGSEIPITRAPDSQAQQNHSSHRDSAARGWKDRQNKPNGGGADILVRLGVQVDTVNQLLWSQADIARRPLTVQNFTNHTTQIAAHKPLGHLVDSSFHDFELTIPMIGKLPESLIGAEDHGQVYFTHLNQINSITMCEPMHMDTVCRVDLSGDNEMIVHAIVSENGSAQSDGTKPPPQEELYVGFEAEVQQQLVKADTLETVRQRHKLQSLFYEFQHIFSRDAYDCGDTDLHTVRIPTDPGALPTFVREYRIPLAAFESIKEILDSLLEKRIIREFNSTYNSPLWPVLKPSGKWCLTIDYRQLNKQVPLSHWPMIHLEQELAKVTNAKLFSTVDVANGFWTMKVDPVDQYKLAFSFGNRQFTWNRCPFDYSNSPAEFNIFLHKTMSDTTWSPCKSRTQ</sequence>
<accession>A0A9Q1J6W4</accession>
<comment type="caution">
    <text evidence="5">The sequence shown here is derived from an EMBL/GenBank/DDBJ whole genome shotgun (WGS) entry which is preliminary data.</text>
</comment>
<reference evidence="5" key="1">
    <citation type="journal article" date="2023" name="Science">
        <title>Genome structures resolve the early diversification of teleost fishes.</title>
        <authorList>
            <person name="Parey E."/>
            <person name="Louis A."/>
            <person name="Montfort J."/>
            <person name="Bouchez O."/>
            <person name="Roques C."/>
            <person name="Iampietro C."/>
            <person name="Lluch J."/>
            <person name="Castinel A."/>
            <person name="Donnadieu C."/>
            <person name="Desvignes T."/>
            <person name="Floi Bucao C."/>
            <person name="Jouanno E."/>
            <person name="Wen M."/>
            <person name="Mejri S."/>
            <person name="Dirks R."/>
            <person name="Jansen H."/>
            <person name="Henkel C."/>
            <person name="Chen W.J."/>
            <person name="Zahm M."/>
            <person name="Cabau C."/>
            <person name="Klopp C."/>
            <person name="Thompson A.W."/>
            <person name="Robinson-Rechavi M."/>
            <person name="Braasch I."/>
            <person name="Lecointre G."/>
            <person name="Bobe J."/>
            <person name="Postlethwait J.H."/>
            <person name="Berthelot C."/>
            <person name="Roest Crollius H."/>
            <person name="Guiguen Y."/>
        </authorList>
    </citation>
    <scope>NUCLEOTIDE SEQUENCE</scope>
    <source>
        <strain evidence="5">WJC10195</strain>
    </source>
</reference>
<dbReference type="AlphaFoldDB" id="A0A9Q1J6W4"/>
<keyword evidence="6" id="KW-1185">Reference proteome</keyword>
<dbReference type="SUPFAM" id="SSF56672">
    <property type="entry name" value="DNA/RNA polymerases"/>
    <property type="match status" value="1"/>
</dbReference>
<evidence type="ECO:0000313" key="5">
    <source>
        <dbReference type="EMBL" id="KAJ8369526.1"/>
    </source>
</evidence>
<dbReference type="Gene3D" id="3.30.70.270">
    <property type="match status" value="1"/>
</dbReference>
<dbReference type="PANTHER" id="PTHR33064:SF37">
    <property type="entry name" value="RIBONUCLEASE H"/>
    <property type="match status" value="1"/>
</dbReference>
<feature type="compositionally biased region" description="Basic and acidic residues" evidence="3">
    <location>
        <begin position="56"/>
        <end position="70"/>
    </location>
</feature>
<organism evidence="5 6">
    <name type="scientific">Synaphobranchus kaupii</name>
    <name type="common">Kaup's arrowtooth eel</name>
    <dbReference type="NCBI Taxonomy" id="118154"/>
    <lineage>
        <taxon>Eukaryota</taxon>
        <taxon>Metazoa</taxon>
        <taxon>Chordata</taxon>
        <taxon>Craniata</taxon>
        <taxon>Vertebrata</taxon>
        <taxon>Euteleostomi</taxon>
        <taxon>Actinopterygii</taxon>
        <taxon>Neopterygii</taxon>
        <taxon>Teleostei</taxon>
        <taxon>Anguilliformes</taxon>
        <taxon>Synaphobranchidae</taxon>
        <taxon>Synaphobranchus</taxon>
    </lineage>
</organism>
<feature type="region of interest" description="Disordered" evidence="3">
    <location>
        <begin position="1"/>
        <end position="73"/>
    </location>
</feature>
<name>A0A9Q1J6W4_SYNKA</name>
<dbReference type="Pfam" id="PF00078">
    <property type="entry name" value="RVT_1"/>
    <property type="match status" value="1"/>
</dbReference>
<feature type="compositionally biased region" description="Basic and acidic residues" evidence="3">
    <location>
        <begin position="10"/>
        <end position="21"/>
    </location>
</feature>
<dbReference type="InterPro" id="IPR043128">
    <property type="entry name" value="Rev_trsase/Diguanyl_cyclase"/>
</dbReference>
<dbReference type="InterPro" id="IPR000477">
    <property type="entry name" value="RT_dom"/>
</dbReference>
<dbReference type="GO" id="GO:0004523">
    <property type="term" value="F:RNA-DNA hybrid ribonuclease activity"/>
    <property type="evidence" value="ECO:0007669"/>
    <property type="project" value="UniProtKB-EC"/>
</dbReference>
<dbReference type="EC" id="3.1.26.4" evidence="2"/>
<dbReference type="Proteomes" id="UP001152622">
    <property type="component" value="Chromosome 3"/>
</dbReference>
<gene>
    <name evidence="5" type="ORF">SKAU_G00095540</name>
</gene>
<dbReference type="Gene3D" id="3.10.10.10">
    <property type="entry name" value="HIV Type 1 Reverse Transcriptase, subunit A, domain 1"/>
    <property type="match status" value="1"/>
</dbReference>
<evidence type="ECO:0000259" key="4">
    <source>
        <dbReference type="Pfam" id="PF00078"/>
    </source>
</evidence>
<proteinExistence type="inferred from homology"/>
<dbReference type="EMBL" id="JAINUF010000003">
    <property type="protein sequence ID" value="KAJ8369526.1"/>
    <property type="molecule type" value="Genomic_DNA"/>
</dbReference>
<evidence type="ECO:0000256" key="1">
    <source>
        <dbReference type="ARBA" id="ARBA00010879"/>
    </source>
</evidence>
<dbReference type="InterPro" id="IPR043502">
    <property type="entry name" value="DNA/RNA_pol_sf"/>
</dbReference>
<protein>
    <recommendedName>
        <fullName evidence="2">ribonuclease H</fullName>
        <ecNumber evidence="2">3.1.26.4</ecNumber>
    </recommendedName>
</protein>
<comment type="similarity">
    <text evidence="1">Belongs to the beta type-B retroviral polymerase family. HERV class-II K(HML-2) pol subfamily.</text>
</comment>
<evidence type="ECO:0000256" key="3">
    <source>
        <dbReference type="SAM" id="MobiDB-lite"/>
    </source>
</evidence>
<evidence type="ECO:0000313" key="6">
    <source>
        <dbReference type="Proteomes" id="UP001152622"/>
    </source>
</evidence>
<evidence type="ECO:0000256" key="2">
    <source>
        <dbReference type="ARBA" id="ARBA00012180"/>
    </source>
</evidence>
<feature type="domain" description="Reverse transcriptase" evidence="4">
    <location>
        <begin position="323"/>
        <end position="421"/>
    </location>
</feature>
<dbReference type="InterPro" id="IPR051320">
    <property type="entry name" value="Viral_Replic_Matur_Polypro"/>
</dbReference>
<dbReference type="PANTHER" id="PTHR33064">
    <property type="entry name" value="POL PROTEIN"/>
    <property type="match status" value="1"/>
</dbReference>